<evidence type="ECO:0000256" key="7">
    <source>
        <dbReference type="ARBA" id="ARBA00022729"/>
    </source>
</evidence>
<evidence type="ECO:0000256" key="5">
    <source>
        <dbReference type="ARBA" id="ARBA00022670"/>
    </source>
</evidence>
<keyword evidence="7" id="KW-0732">Signal</keyword>
<dbReference type="RefSeq" id="XP_030853507.1">
    <property type="nucleotide sequence ID" value="XM_030997647.1"/>
</dbReference>
<dbReference type="InterPro" id="IPR050753">
    <property type="entry name" value="Peptidase_M14_domain"/>
</dbReference>
<keyword evidence="14" id="KW-1133">Transmembrane helix</keyword>
<evidence type="ECO:0000313" key="16">
    <source>
        <dbReference type="EnsemblMetazoa" id="XP_030853507"/>
    </source>
</evidence>
<comment type="cofactor">
    <cofactor evidence="1">
        <name>Zn(2+)</name>
        <dbReference type="ChEBI" id="CHEBI:29105"/>
    </cofactor>
</comment>
<dbReference type="Gene3D" id="3.40.630.10">
    <property type="entry name" value="Zn peptidases"/>
    <property type="match status" value="1"/>
</dbReference>
<dbReference type="KEGG" id="spu:115919038"/>
<feature type="active site" description="Proton donor/acceptor" evidence="12">
    <location>
        <position position="360"/>
    </location>
</feature>
<feature type="transmembrane region" description="Helical" evidence="14">
    <location>
        <begin position="44"/>
        <end position="65"/>
    </location>
</feature>
<keyword evidence="17" id="KW-1185">Reference proteome</keyword>
<dbReference type="CDD" id="cd03858">
    <property type="entry name" value="M14_CP_N-E_like"/>
    <property type="match status" value="1"/>
</dbReference>
<evidence type="ECO:0000256" key="6">
    <source>
        <dbReference type="ARBA" id="ARBA00022723"/>
    </source>
</evidence>
<dbReference type="PRINTS" id="PR00765">
    <property type="entry name" value="CRBOXYPTASEA"/>
</dbReference>
<dbReference type="GO" id="GO:0006518">
    <property type="term" value="P:peptide metabolic process"/>
    <property type="evidence" value="ECO:0000318"/>
    <property type="project" value="GO_Central"/>
</dbReference>
<accession>A0A7M7PNU9</accession>
<dbReference type="AlphaFoldDB" id="A0A7M7PNU9"/>
<dbReference type="Proteomes" id="UP000007110">
    <property type="component" value="Unassembled WGS sequence"/>
</dbReference>
<keyword evidence="5" id="KW-0645">Protease</keyword>
<evidence type="ECO:0000256" key="13">
    <source>
        <dbReference type="SAM" id="MobiDB-lite"/>
    </source>
</evidence>
<evidence type="ECO:0000256" key="12">
    <source>
        <dbReference type="PROSITE-ProRule" id="PRU01379"/>
    </source>
</evidence>
<reference evidence="16" key="2">
    <citation type="submission" date="2021-01" db="UniProtKB">
        <authorList>
            <consortium name="EnsemblMetazoa"/>
        </authorList>
    </citation>
    <scope>IDENTIFICATION</scope>
</reference>
<dbReference type="PANTHER" id="PTHR11532:SF62">
    <property type="entry name" value="CARBOXYPEPTIDASE D"/>
    <property type="match status" value="1"/>
</dbReference>
<dbReference type="InterPro" id="IPR057246">
    <property type="entry name" value="CARBOXYPEPT_ZN_1"/>
</dbReference>
<keyword evidence="14" id="KW-0812">Transmembrane</keyword>
<dbReference type="PANTHER" id="PTHR11532">
    <property type="entry name" value="PROTEASE M14 CARBOXYPEPTIDASE"/>
    <property type="match status" value="1"/>
</dbReference>
<evidence type="ECO:0000313" key="17">
    <source>
        <dbReference type="Proteomes" id="UP000007110"/>
    </source>
</evidence>
<sequence length="528" mass="60316">MCCDCVCRLTKDCHAEMADNQDNSNDSRRSSQNFPARGYSRRHISLLSACLLAIAYILACLPYPAEAIGQIRWEYHDYAMLHQELDDFRLRWPQLSRVYTIGTSVKGREMYVLEISDNPGVHEVGEPEMKYIANMHGNEPIGRELLIHFAEFLCIQYYKKDFRIQRLVNETRLHILFSMNPDGFQEAYELFNSSQGLSLPYYGRSNANGEDLNRNFPNLNNMAYESERLSGKNHHFIPLKSDLLKLQPETANVLRWLSDYPFVLSANLHEGEMVANYPYDTSRSRRSFYTASPDDAVFKHLAQTYATKHAFMSTRTEPCPYTGAEVFAGGITNGADWYSIRGGMQDYNYLATNCFEITVEIGCLKFPPANRLSRIWDDNKEALIGFMERVHIGIKGRVTDTKEQPIPDAIVKVTGPAINHDITTAIDGDFWRLLMPGLYTITATAPGYEPQSRVATVKRNRSTWMTFTLHKEEPKPECIEEEEDELDNANILFEIKEAFRDMGYAKKKGCGSEPPREQVNRGPLLATP</sequence>
<evidence type="ECO:0000256" key="2">
    <source>
        <dbReference type="ARBA" id="ARBA00004613"/>
    </source>
</evidence>
<evidence type="ECO:0000256" key="11">
    <source>
        <dbReference type="ARBA" id="ARBA00023180"/>
    </source>
</evidence>
<dbReference type="PROSITE" id="PS00132">
    <property type="entry name" value="CARBOXYPEPT_ZN_1"/>
    <property type="match status" value="1"/>
</dbReference>
<comment type="similarity">
    <text evidence="3 12">Belongs to the peptidase M14 family.</text>
</comment>
<dbReference type="InParanoid" id="A0A7M7PNU9"/>
<evidence type="ECO:0000259" key="15">
    <source>
        <dbReference type="PROSITE" id="PS52035"/>
    </source>
</evidence>
<feature type="domain" description="Peptidase M14" evidence="15">
    <location>
        <begin position="74"/>
        <end position="390"/>
    </location>
</feature>
<dbReference type="GO" id="GO:0008270">
    <property type="term" value="F:zinc ion binding"/>
    <property type="evidence" value="ECO:0007669"/>
    <property type="project" value="InterPro"/>
</dbReference>
<comment type="subcellular location">
    <subcellularLocation>
        <location evidence="2">Secreted</location>
    </subcellularLocation>
</comment>
<dbReference type="SMART" id="SM00631">
    <property type="entry name" value="Zn_pept"/>
    <property type="match status" value="1"/>
</dbReference>
<evidence type="ECO:0000256" key="3">
    <source>
        <dbReference type="ARBA" id="ARBA00005988"/>
    </source>
</evidence>
<keyword evidence="11" id="KW-0325">Glycoprotein</keyword>
<organism evidence="16 17">
    <name type="scientific">Strongylocentrotus purpuratus</name>
    <name type="common">Purple sea urchin</name>
    <dbReference type="NCBI Taxonomy" id="7668"/>
    <lineage>
        <taxon>Eukaryota</taxon>
        <taxon>Metazoa</taxon>
        <taxon>Echinodermata</taxon>
        <taxon>Eleutherozoa</taxon>
        <taxon>Echinozoa</taxon>
        <taxon>Echinoidea</taxon>
        <taxon>Euechinoidea</taxon>
        <taxon>Echinacea</taxon>
        <taxon>Camarodonta</taxon>
        <taxon>Echinidea</taxon>
        <taxon>Strongylocentrotidae</taxon>
        <taxon>Strongylocentrotus</taxon>
    </lineage>
</organism>
<dbReference type="OMA" id="CEKFPRE"/>
<keyword evidence="9" id="KW-0862">Zinc</keyword>
<dbReference type="EnsemblMetazoa" id="XM_030976039">
    <property type="protein sequence ID" value="XP_030831899"/>
    <property type="gene ID" value="LOC757239"/>
</dbReference>
<keyword evidence="10" id="KW-0482">Metalloprotease</keyword>
<dbReference type="InterPro" id="IPR000834">
    <property type="entry name" value="Peptidase_M14"/>
</dbReference>
<dbReference type="Pfam" id="PF13620">
    <property type="entry name" value="CarboxypepD_reg"/>
    <property type="match status" value="1"/>
</dbReference>
<dbReference type="Pfam" id="PF00246">
    <property type="entry name" value="Peptidase_M14"/>
    <property type="match status" value="1"/>
</dbReference>
<evidence type="ECO:0000256" key="1">
    <source>
        <dbReference type="ARBA" id="ARBA00001947"/>
    </source>
</evidence>
<dbReference type="SUPFAM" id="SSF49464">
    <property type="entry name" value="Carboxypeptidase regulatory domain-like"/>
    <property type="match status" value="1"/>
</dbReference>
<dbReference type="CDD" id="cd11308">
    <property type="entry name" value="Peptidase_M14NE-CP-C_like"/>
    <property type="match status" value="1"/>
</dbReference>
<feature type="region of interest" description="Disordered" evidence="13">
    <location>
        <begin position="506"/>
        <end position="528"/>
    </location>
</feature>
<keyword evidence="4" id="KW-0964">Secreted</keyword>
<dbReference type="Gene3D" id="2.60.40.1120">
    <property type="entry name" value="Carboxypeptidase-like, regulatory domain"/>
    <property type="match status" value="1"/>
</dbReference>
<dbReference type="RefSeq" id="XP_030831899.1">
    <property type="nucleotide sequence ID" value="XM_030976039.1"/>
</dbReference>
<dbReference type="FunFam" id="3.40.630.10:FF:000013">
    <property type="entry name" value="carboxypeptidase N catalytic chain"/>
    <property type="match status" value="1"/>
</dbReference>
<evidence type="ECO:0000256" key="9">
    <source>
        <dbReference type="ARBA" id="ARBA00022833"/>
    </source>
</evidence>
<dbReference type="GO" id="GO:0016485">
    <property type="term" value="P:protein processing"/>
    <property type="evidence" value="ECO:0000318"/>
    <property type="project" value="GO_Central"/>
</dbReference>
<keyword evidence="14" id="KW-0472">Membrane</keyword>
<dbReference type="InterPro" id="IPR008969">
    <property type="entry name" value="CarboxyPept-like_regulatory"/>
</dbReference>
<dbReference type="GeneID" id="757239"/>
<dbReference type="EnsemblMetazoa" id="XM_030997647">
    <property type="protein sequence ID" value="XP_030853507"/>
    <property type="gene ID" value="LOC115919038"/>
</dbReference>
<name>A0A7M7PNU9_STRPU</name>
<dbReference type="GO" id="GO:0004181">
    <property type="term" value="F:metallocarboxypeptidase activity"/>
    <property type="evidence" value="ECO:0000318"/>
    <property type="project" value="GO_Central"/>
</dbReference>
<dbReference type="SUPFAM" id="SSF53187">
    <property type="entry name" value="Zn-dependent exopeptidases"/>
    <property type="match status" value="1"/>
</dbReference>
<evidence type="ECO:0000256" key="10">
    <source>
        <dbReference type="ARBA" id="ARBA00023049"/>
    </source>
</evidence>
<dbReference type="KEGG" id="spu:757239"/>
<proteinExistence type="inferred from homology"/>
<keyword evidence="6" id="KW-0479">Metal-binding</keyword>
<keyword evidence="8" id="KW-0378">Hydrolase</keyword>
<dbReference type="PROSITE" id="PS52035">
    <property type="entry name" value="PEPTIDASE_M14"/>
    <property type="match status" value="1"/>
</dbReference>
<evidence type="ECO:0000256" key="8">
    <source>
        <dbReference type="ARBA" id="ARBA00022801"/>
    </source>
</evidence>
<reference evidence="17" key="1">
    <citation type="submission" date="2015-02" db="EMBL/GenBank/DDBJ databases">
        <title>Genome sequencing for Strongylocentrotus purpuratus.</title>
        <authorList>
            <person name="Murali S."/>
            <person name="Liu Y."/>
            <person name="Vee V."/>
            <person name="English A."/>
            <person name="Wang M."/>
            <person name="Skinner E."/>
            <person name="Han Y."/>
            <person name="Muzny D.M."/>
            <person name="Worley K.C."/>
            <person name="Gibbs R.A."/>
        </authorList>
    </citation>
    <scope>NUCLEOTIDE SEQUENCE</scope>
</reference>
<dbReference type="GeneID" id="115919038"/>
<protein>
    <recommendedName>
        <fullName evidence="15">Peptidase M14 domain-containing protein</fullName>
    </recommendedName>
</protein>
<evidence type="ECO:0000256" key="4">
    <source>
        <dbReference type="ARBA" id="ARBA00022525"/>
    </source>
</evidence>
<evidence type="ECO:0000256" key="14">
    <source>
        <dbReference type="SAM" id="Phobius"/>
    </source>
</evidence>
<dbReference type="GO" id="GO:0005615">
    <property type="term" value="C:extracellular space"/>
    <property type="evidence" value="ECO:0000318"/>
    <property type="project" value="GO_Central"/>
</dbReference>
<dbReference type="OrthoDB" id="10249045at2759"/>